<dbReference type="AlphaFoldDB" id="A0A5E4T1I0"/>
<organism evidence="2 3">
    <name type="scientific">Pandoraea iniqua</name>
    <dbReference type="NCBI Taxonomy" id="2508288"/>
    <lineage>
        <taxon>Bacteria</taxon>
        <taxon>Pseudomonadati</taxon>
        <taxon>Pseudomonadota</taxon>
        <taxon>Betaproteobacteria</taxon>
        <taxon>Burkholderiales</taxon>
        <taxon>Burkholderiaceae</taxon>
        <taxon>Pandoraea</taxon>
    </lineage>
</organism>
<dbReference type="Proteomes" id="UP000333828">
    <property type="component" value="Unassembled WGS sequence"/>
</dbReference>
<accession>A0A5E4T1I0</accession>
<evidence type="ECO:0000313" key="3">
    <source>
        <dbReference type="Proteomes" id="UP000333828"/>
    </source>
</evidence>
<dbReference type="EMBL" id="CABPSI010000001">
    <property type="protein sequence ID" value="VVD81645.1"/>
    <property type="molecule type" value="Genomic_DNA"/>
</dbReference>
<feature type="compositionally biased region" description="Polar residues" evidence="1">
    <location>
        <begin position="36"/>
        <end position="50"/>
    </location>
</feature>
<evidence type="ECO:0000256" key="1">
    <source>
        <dbReference type="SAM" id="MobiDB-lite"/>
    </source>
</evidence>
<dbReference type="RefSeq" id="WP_150683211.1">
    <property type="nucleotide sequence ID" value="NZ_CABPSI010000001.1"/>
</dbReference>
<name>A0A5E4T1I0_9BURK</name>
<reference evidence="2 3" key="1">
    <citation type="submission" date="2019-08" db="EMBL/GenBank/DDBJ databases">
        <authorList>
            <person name="Peeters C."/>
        </authorList>
    </citation>
    <scope>NUCLEOTIDE SEQUENCE [LARGE SCALE GENOMIC DNA]</scope>
    <source>
        <strain evidence="2 3">LMG 31115</strain>
    </source>
</reference>
<feature type="region of interest" description="Disordered" evidence="1">
    <location>
        <begin position="36"/>
        <end position="62"/>
    </location>
</feature>
<gene>
    <name evidence="2" type="ORF">PIN31115_01144</name>
</gene>
<proteinExistence type="predicted"/>
<sequence length="157" mass="16712">MRIDSGLSYLGANGTQSPAAAKRTDASFAAALAATTQSPTHISSAPSQKTAESKPTDFTSMTRQQMRDWVNTQIQSGQMSLDDSSPLMAMTMKISVDTGIEVPAGSDAEQIDFTSRARQGIAAALSRNEPENAKRLQVALDLLLKHQGETFGVNTHA</sequence>
<evidence type="ECO:0000313" key="2">
    <source>
        <dbReference type="EMBL" id="VVD81645.1"/>
    </source>
</evidence>
<protein>
    <submittedName>
        <fullName evidence="2">Uncharacterized protein</fullName>
    </submittedName>
</protein>
<keyword evidence="3" id="KW-1185">Reference proteome</keyword>